<dbReference type="RefSeq" id="XP_016972968.1">
    <property type="nucleotide sequence ID" value="XM_017117479.1"/>
</dbReference>
<evidence type="ECO:0000259" key="1">
    <source>
        <dbReference type="Pfam" id="PF05699"/>
    </source>
</evidence>
<name>A0A6P4ECU6_DRORH</name>
<evidence type="ECO:0000313" key="2">
    <source>
        <dbReference type="RefSeq" id="XP_016972968.1"/>
    </source>
</evidence>
<gene>
    <name evidence="2" type="primary">LOC108040188</name>
</gene>
<dbReference type="InterPro" id="IPR008906">
    <property type="entry name" value="HATC_C_dom"/>
</dbReference>
<dbReference type="AlphaFoldDB" id="A0A6P4ECU6"/>
<dbReference type="SUPFAM" id="SSF53098">
    <property type="entry name" value="Ribonuclease H-like"/>
    <property type="match status" value="1"/>
</dbReference>
<dbReference type="InterPro" id="IPR012337">
    <property type="entry name" value="RNaseH-like_sf"/>
</dbReference>
<sequence>MSLEEELENNEFDLLDSYLGATVSPSDECTDVFTKIETLKLPYMKASVNVLNFWRERKSTDPELYGLSKVCFAIPPTQVTIERAFSSLKLILVDKRNRLSHDT</sequence>
<organism evidence="2">
    <name type="scientific">Drosophila rhopaloa</name>
    <name type="common">Fruit fly</name>
    <dbReference type="NCBI Taxonomy" id="1041015"/>
    <lineage>
        <taxon>Eukaryota</taxon>
        <taxon>Metazoa</taxon>
        <taxon>Ecdysozoa</taxon>
        <taxon>Arthropoda</taxon>
        <taxon>Hexapoda</taxon>
        <taxon>Insecta</taxon>
        <taxon>Pterygota</taxon>
        <taxon>Neoptera</taxon>
        <taxon>Endopterygota</taxon>
        <taxon>Diptera</taxon>
        <taxon>Brachycera</taxon>
        <taxon>Muscomorpha</taxon>
        <taxon>Ephydroidea</taxon>
        <taxon>Drosophilidae</taxon>
        <taxon>Drosophila</taxon>
        <taxon>Sophophora</taxon>
    </lineage>
</organism>
<protein>
    <submittedName>
        <fullName evidence="2">Uncharacterized protein LOC108040188</fullName>
    </submittedName>
</protein>
<proteinExistence type="predicted"/>
<reference evidence="2" key="1">
    <citation type="submission" date="2025-08" db="UniProtKB">
        <authorList>
            <consortium name="RefSeq"/>
        </authorList>
    </citation>
    <scope>IDENTIFICATION</scope>
</reference>
<dbReference type="OrthoDB" id="5103at2759"/>
<dbReference type="GO" id="GO:0046983">
    <property type="term" value="F:protein dimerization activity"/>
    <property type="evidence" value="ECO:0007669"/>
    <property type="project" value="InterPro"/>
</dbReference>
<feature type="domain" description="HAT C-terminal dimerisation" evidence="1">
    <location>
        <begin position="46"/>
        <end position="103"/>
    </location>
</feature>
<dbReference type="Pfam" id="PF05699">
    <property type="entry name" value="Dimer_Tnp_hAT"/>
    <property type="match status" value="1"/>
</dbReference>
<accession>A0A6P4ECU6</accession>